<dbReference type="eggNOG" id="ENOG5031D67">
    <property type="taxonomic scope" value="Bacteria"/>
</dbReference>
<keyword evidence="2" id="KW-0812">Transmembrane</keyword>
<evidence type="ECO:0000256" key="2">
    <source>
        <dbReference type="SAM" id="Phobius"/>
    </source>
</evidence>
<dbReference type="EMBL" id="AEON01000001">
    <property type="protein sequence ID" value="EFT83644.1"/>
    <property type="molecule type" value="Genomic_DNA"/>
</dbReference>
<dbReference type="Proteomes" id="UP000004946">
    <property type="component" value="Chromosome"/>
</dbReference>
<keyword evidence="2" id="KW-0472">Membrane</keyword>
<dbReference type="RefSeq" id="WP_006289038.1">
    <property type="nucleotide sequence ID" value="NZ_AP012333.1"/>
</dbReference>
<evidence type="ECO:0008006" key="5">
    <source>
        <dbReference type="Google" id="ProtNLM"/>
    </source>
</evidence>
<dbReference type="PATRIC" id="fig|864564.6.peg.1060"/>
<evidence type="ECO:0000313" key="4">
    <source>
        <dbReference type="Proteomes" id="UP000004946"/>
    </source>
</evidence>
<evidence type="ECO:0000313" key="3">
    <source>
        <dbReference type="EMBL" id="EFT83644.1"/>
    </source>
</evidence>
<gene>
    <name evidence="3" type="ORF">HMPREF0620_0649</name>
</gene>
<comment type="caution">
    <text evidence="3">The sequence shown here is derived from an EMBL/GenBank/DDBJ whole genome shotgun (WGS) entry which is preliminary data.</text>
</comment>
<reference evidence="3 4" key="1">
    <citation type="submission" date="2010-12" db="EMBL/GenBank/DDBJ databases">
        <authorList>
            <person name="Muzny D."/>
            <person name="Qin X."/>
            <person name="Buhay C."/>
            <person name="Dugan-Rocha S."/>
            <person name="Ding Y."/>
            <person name="Chen G."/>
            <person name="Hawes A."/>
            <person name="Holder M."/>
            <person name="Jhangiani S."/>
            <person name="Johnson A."/>
            <person name="Khan Z."/>
            <person name="Li Z."/>
            <person name="Liu W."/>
            <person name="Liu X."/>
            <person name="Perez L."/>
            <person name="Shen H."/>
            <person name="Wang Q."/>
            <person name="Watt J."/>
            <person name="Xi L."/>
            <person name="Xin Y."/>
            <person name="Zhou J."/>
            <person name="Deng J."/>
            <person name="Jiang H."/>
            <person name="Liu Y."/>
            <person name="Qu J."/>
            <person name="Song X.-Z."/>
            <person name="Zhang L."/>
            <person name="Villasana D."/>
            <person name="Johnson A."/>
            <person name="Liu J."/>
            <person name="Liyanage D."/>
            <person name="Lorensuhewa L."/>
            <person name="Robinson T."/>
            <person name="Song A."/>
            <person name="Song B.-B."/>
            <person name="Dinh H."/>
            <person name="Thornton R."/>
            <person name="Coyle M."/>
            <person name="Francisco L."/>
            <person name="Jackson L."/>
            <person name="Javaid M."/>
            <person name="Korchina V."/>
            <person name="Kovar C."/>
            <person name="Mata R."/>
            <person name="Mathew T."/>
            <person name="Ngo R."/>
            <person name="Nguyen L."/>
            <person name="Nguyen N."/>
            <person name="Okwuonu G."/>
            <person name="Ongeri F."/>
            <person name="Pham C."/>
            <person name="Simmons D."/>
            <person name="Wilczek-Boney K."/>
            <person name="Hale W."/>
            <person name="Jakkamsetti A."/>
            <person name="Pham P."/>
            <person name="Ruth R."/>
            <person name="San Lucas F."/>
            <person name="Warren J."/>
            <person name="Zhang J."/>
            <person name="Zhao Z."/>
            <person name="Zhou C."/>
            <person name="Zhu D."/>
            <person name="Lee S."/>
            <person name="Bess C."/>
            <person name="Blankenburg K."/>
            <person name="Forbes L."/>
            <person name="Fu Q."/>
            <person name="Gubbala S."/>
            <person name="Hirani K."/>
            <person name="Jayaseelan J.C."/>
            <person name="Lara F."/>
            <person name="Munidasa M."/>
            <person name="Palculict T."/>
            <person name="Patil S."/>
            <person name="Pu L.-L."/>
            <person name="Saada N."/>
            <person name="Tang L."/>
            <person name="Weissenberger G."/>
            <person name="Zhu Y."/>
            <person name="Hemphill L."/>
            <person name="Shang Y."/>
            <person name="Youmans B."/>
            <person name="Ayvaz T."/>
            <person name="Ross M."/>
            <person name="Santibanez J."/>
            <person name="Aqrawi P."/>
            <person name="Gross S."/>
            <person name="Joshi V."/>
            <person name="Fowler G."/>
            <person name="Nazareth L."/>
            <person name="Reid J."/>
            <person name="Worley K."/>
            <person name="Petrosino J."/>
            <person name="Highlander S."/>
            <person name="Gibbs R."/>
        </authorList>
    </citation>
    <scope>NUCLEOTIDE SEQUENCE [LARGE SCALE GENOMIC DNA]</scope>
    <source>
        <strain evidence="3 4">DSM 10105</strain>
    </source>
</reference>
<dbReference type="Pfam" id="PF11241">
    <property type="entry name" value="DUF3043"/>
    <property type="match status" value="1"/>
</dbReference>
<proteinExistence type="predicted"/>
<feature type="region of interest" description="Disordered" evidence="1">
    <location>
        <begin position="1"/>
        <end position="82"/>
    </location>
</feature>
<sequence>MDWNSVKSFFKKDDKENEQAGEPAQAEPRKTTDPSPGRKKGPTPKRSEAESQNYHPLVPKDRKASRKAEKLRRRKRQDAEYAAMKSGDLTHMPAAERIPVRVYIRDYVDSRFNIAEYFLPAMLVILIISMIVMVTLPIAAMWLMAAMYVYMVVAVIDLFVLWHDLKKQLVDRFGASSVDKRMRSGMYASQRAMNIRRWRLPIPRLKKRADYAQWRQKNVKKGL</sequence>
<name>E6K1G3_PARDN</name>
<dbReference type="InterPro" id="IPR021403">
    <property type="entry name" value="DUF3043"/>
</dbReference>
<organism evidence="3 4">
    <name type="scientific">Parascardovia denticolens DSM 10105 = JCM 12538</name>
    <dbReference type="NCBI Taxonomy" id="864564"/>
    <lineage>
        <taxon>Bacteria</taxon>
        <taxon>Bacillati</taxon>
        <taxon>Actinomycetota</taxon>
        <taxon>Actinomycetes</taxon>
        <taxon>Bifidobacteriales</taxon>
        <taxon>Bifidobacteriaceae</taxon>
        <taxon>Parascardovia</taxon>
    </lineage>
</organism>
<feature type="compositionally biased region" description="Basic and acidic residues" evidence="1">
    <location>
        <begin position="58"/>
        <end position="68"/>
    </location>
</feature>
<evidence type="ECO:0000256" key="1">
    <source>
        <dbReference type="SAM" id="MobiDB-lite"/>
    </source>
</evidence>
<feature type="transmembrane region" description="Helical" evidence="2">
    <location>
        <begin position="117"/>
        <end position="136"/>
    </location>
</feature>
<dbReference type="HOGENOM" id="CLU_091328_1_1_11"/>
<accession>E6K1G3</accession>
<feature type="transmembrane region" description="Helical" evidence="2">
    <location>
        <begin position="142"/>
        <end position="162"/>
    </location>
</feature>
<keyword evidence="2" id="KW-1133">Transmembrane helix</keyword>
<keyword evidence="4" id="KW-1185">Reference proteome</keyword>
<protein>
    <recommendedName>
        <fullName evidence="5">DUF3043 domain-containing protein</fullName>
    </recommendedName>
</protein>
<dbReference type="KEGG" id="pdo:PSDT_0973"/>
<dbReference type="AlphaFoldDB" id="E6K1G3"/>